<reference evidence="7" key="1">
    <citation type="journal article" date="2014" name="Int. J. Syst. Evol. Microbiol.">
        <title>Complete genome sequence of Corynebacterium casei LMG S-19264T (=DSM 44701T), isolated from a smear-ripened cheese.</title>
        <authorList>
            <consortium name="US DOE Joint Genome Institute (JGI-PGF)"/>
            <person name="Walter F."/>
            <person name="Albersmeier A."/>
            <person name="Kalinowski J."/>
            <person name="Ruckert C."/>
        </authorList>
    </citation>
    <scope>NUCLEOTIDE SEQUENCE</scope>
    <source>
        <strain evidence="7">CCM 7897</strain>
    </source>
</reference>
<comment type="catalytic activity">
    <reaction evidence="5">
        <text>L-allo-threonine = acetaldehyde + glycine</text>
        <dbReference type="Rhea" id="RHEA:26209"/>
        <dbReference type="ChEBI" id="CHEBI:15343"/>
        <dbReference type="ChEBI" id="CHEBI:57305"/>
        <dbReference type="ChEBI" id="CHEBI:58585"/>
        <dbReference type="EC" id="4.1.2.48"/>
    </reaction>
</comment>
<dbReference type="PANTHER" id="PTHR48097">
    <property type="entry name" value="L-THREONINE ALDOLASE-RELATED"/>
    <property type="match status" value="1"/>
</dbReference>
<dbReference type="RefSeq" id="WP_188582374.1">
    <property type="nucleotide sequence ID" value="NZ_BMCT01000007.1"/>
</dbReference>
<keyword evidence="4 5" id="KW-0663">Pyridoxal phosphate</keyword>
<accession>A0A917C9G9</accession>
<name>A0A917C9G9_9HYPH</name>
<dbReference type="InterPro" id="IPR015424">
    <property type="entry name" value="PyrdxlP-dep_Trfase"/>
</dbReference>
<evidence type="ECO:0000256" key="4">
    <source>
        <dbReference type="ARBA" id="ARBA00022898"/>
    </source>
</evidence>
<dbReference type="InterPro" id="IPR026273">
    <property type="entry name" value="Low_specificity_L-TA_bact"/>
</dbReference>
<proteinExistence type="inferred from homology"/>
<dbReference type="Gene3D" id="3.90.1150.10">
    <property type="entry name" value="Aspartate Aminotransferase, domain 1"/>
    <property type="match status" value="1"/>
</dbReference>
<keyword evidence="5" id="KW-0456">Lyase</keyword>
<evidence type="ECO:0000313" key="8">
    <source>
        <dbReference type="Proteomes" id="UP000606044"/>
    </source>
</evidence>
<reference evidence="7" key="2">
    <citation type="submission" date="2020-09" db="EMBL/GenBank/DDBJ databases">
        <authorList>
            <person name="Sun Q."/>
            <person name="Sedlacek I."/>
        </authorList>
    </citation>
    <scope>NUCLEOTIDE SEQUENCE</scope>
    <source>
        <strain evidence="7">CCM 7897</strain>
    </source>
</reference>
<protein>
    <recommendedName>
        <fullName evidence="5">L-threonine aldolase</fullName>
        <ecNumber evidence="5">4.1.2.48</ecNumber>
    </recommendedName>
</protein>
<dbReference type="PANTHER" id="PTHR48097:SF5">
    <property type="entry name" value="LOW SPECIFICITY L-THREONINE ALDOLASE"/>
    <property type="match status" value="1"/>
</dbReference>
<sequence>MEFGSDNVAGVHPAIFAAMQAANTGPARSYGADPWTERAVARLREIFETDLTAFLVATGTGANALALSAVTPPFGTVFCHREAHINTDECGAPELFTGGAKLTALDGPGCKLTLEALEQARADFVRGFHQQLPAAVSITQATELGQVYEAGEVAGIGAWCRAHGLRLHMDGARFANALVATNASAAELTWKAGVDVLSFGATKNGALAAEAIVFFDAALAEQFRYRLKRGAQVISKGRFLGAQMLAYLEDDLWLSNARHANAMAARLAAGLAGVPGVRLPLAVPANEAFVVLSGALHARLQAAGAHYHLWPGDGAGRLGPDEVLARFVCAFLTTPDEVDGLIAAARG</sequence>
<dbReference type="Pfam" id="PF01212">
    <property type="entry name" value="Beta_elim_lyase"/>
    <property type="match status" value="1"/>
</dbReference>
<dbReference type="InterPro" id="IPR001597">
    <property type="entry name" value="ArAA_b-elim_lyase/Thr_aldolase"/>
</dbReference>
<organism evidence="7 8">
    <name type="scientific">Azorhizobium oxalatiphilum</name>
    <dbReference type="NCBI Taxonomy" id="980631"/>
    <lineage>
        <taxon>Bacteria</taxon>
        <taxon>Pseudomonadati</taxon>
        <taxon>Pseudomonadota</taxon>
        <taxon>Alphaproteobacteria</taxon>
        <taxon>Hyphomicrobiales</taxon>
        <taxon>Xanthobacteraceae</taxon>
        <taxon>Azorhizobium</taxon>
    </lineage>
</organism>
<evidence type="ECO:0000256" key="3">
    <source>
        <dbReference type="ARBA" id="ARBA00011881"/>
    </source>
</evidence>
<evidence type="ECO:0000259" key="6">
    <source>
        <dbReference type="Pfam" id="PF01212"/>
    </source>
</evidence>
<comment type="subunit">
    <text evidence="3">Homotetramer.</text>
</comment>
<evidence type="ECO:0000256" key="5">
    <source>
        <dbReference type="PIRNR" id="PIRNR038940"/>
    </source>
</evidence>
<comment type="similarity">
    <text evidence="2 5">Belongs to the threonine aldolase family.</text>
</comment>
<comment type="function">
    <text evidence="5">Catalyzes the cleavage of L-allo-threonine and L-threonine to glycine and acetaldehyde.</text>
</comment>
<dbReference type="AlphaFoldDB" id="A0A917C9G9"/>
<dbReference type="PIRSF" id="PIRSF038940">
    <property type="entry name" value="Low_specificity_LTA"/>
    <property type="match status" value="1"/>
</dbReference>
<dbReference type="SUPFAM" id="SSF53383">
    <property type="entry name" value="PLP-dependent transferases"/>
    <property type="match status" value="1"/>
</dbReference>
<comment type="catalytic activity">
    <reaction evidence="5">
        <text>L-threonine = acetaldehyde + glycine</text>
        <dbReference type="Rhea" id="RHEA:19625"/>
        <dbReference type="ChEBI" id="CHEBI:15343"/>
        <dbReference type="ChEBI" id="CHEBI:57305"/>
        <dbReference type="ChEBI" id="CHEBI:57926"/>
        <dbReference type="EC" id="4.1.2.48"/>
    </reaction>
</comment>
<comment type="caution">
    <text evidence="7">The sequence shown here is derived from an EMBL/GenBank/DDBJ whole genome shotgun (WGS) entry which is preliminary data.</text>
</comment>
<keyword evidence="8" id="KW-1185">Reference proteome</keyword>
<dbReference type="EMBL" id="BMCT01000007">
    <property type="protein sequence ID" value="GGF78161.1"/>
    <property type="molecule type" value="Genomic_DNA"/>
</dbReference>
<dbReference type="Gene3D" id="3.40.640.10">
    <property type="entry name" value="Type I PLP-dependent aspartate aminotransferase-like (Major domain)"/>
    <property type="match status" value="1"/>
</dbReference>
<dbReference type="EC" id="4.1.2.48" evidence="5"/>
<evidence type="ECO:0000313" key="7">
    <source>
        <dbReference type="EMBL" id="GGF78161.1"/>
    </source>
</evidence>
<dbReference type="GO" id="GO:0006567">
    <property type="term" value="P:L-threonine catabolic process"/>
    <property type="evidence" value="ECO:0007669"/>
    <property type="project" value="UniProtKB-UniRule"/>
</dbReference>
<dbReference type="InterPro" id="IPR015421">
    <property type="entry name" value="PyrdxlP-dep_Trfase_major"/>
</dbReference>
<dbReference type="Proteomes" id="UP000606044">
    <property type="component" value="Unassembled WGS sequence"/>
</dbReference>
<evidence type="ECO:0000256" key="1">
    <source>
        <dbReference type="ARBA" id="ARBA00001933"/>
    </source>
</evidence>
<evidence type="ECO:0000256" key="2">
    <source>
        <dbReference type="ARBA" id="ARBA00006966"/>
    </source>
</evidence>
<comment type="cofactor">
    <cofactor evidence="1 5">
        <name>pyridoxal 5'-phosphate</name>
        <dbReference type="ChEBI" id="CHEBI:597326"/>
    </cofactor>
</comment>
<gene>
    <name evidence="7" type="ORF">GCM10007301_42680</name>
</gene>
<dbReference type="GO" id="GO:0004793">
    <property type="term" value="F:threonine aldolase activity"/>
    <property type="evidence" value="ECO:0007669"/>
    <property type="project" value="UniProtKB-UniRule"/>
</dbReference>
<feature type="domain" description="Aromatic amino acid beta-eliminating lyase/threonine aldolase" evidence="6">
    <location>
        <begin position="3"/>
        <end position="287"/>
    </location>
</feature>
<dbReference type="InterPro" id="IPR015422">
    <property type="entry name" value="PyrdxlP-dep_Trfase_small"/>
</dbReference>